<proteinExistence type="inferred from homology"/>
<evidence type="ECO:0000256" key="1">
    <source>
        <dbReference type="ARBA" id="ARBA00001231"/>
    </source>
</evidence>
<comment type="caution">
    <text evidence="7">The sequence shown here is derived from an EMBL/GenBank/DDBJ whole genome shotgun (WGS) entry which is preliminary data.</text>
</comment>
<dbReference type="InterPro" id="IPR017853">
    <property type="entry name" value="GH"/>
</dbReference>
<keyword evidence="4" id="KW-0378">Hydrolase</keyword>
<keyword evidence="8" id="KW-1185">Reference proteome</keyword>
<feature type="domain" description="Glycoside hydrolase family 3 N-terminal" evidence="6">
    <location>
        <begin position="33"/>
        <end position="313"/>
    </location>
</feature>
<evidence type="ECO:0000313" key="8">
    <source>
        <dbReference type="Proteomes" id="UP001652542"/>
    </source>
</evidence>
<dbReference type="Proteomes" id="UP001652542">
    <property type="component" value="Unassembled WGS sequence"/>
</dbReference>
<dbReference type="InterPro" id="IPR019800">
    <property type="entry name" value="Glyco_hydro_3_AS"/>
</dbReference>
<dbReference type="PROSITE" id="PS00775">
    <property type="entry name" value="GLYCOSYL_HYDROL_F3"/>
    <property type="match status" value="1"/>
</dbReference>
<dbReference type="EC" id="3.2.1.52" evidence="3"/>
<name>A0ABT2ZC54_9RHOB</name>
<accession>A0ABT2ZC54</accession>
<keyword evidence="5" id="KW-0326">Glycosidase</keyword>
<evidence type="ECO:0000256" key="5">
    <source>
        <dbReference type="ARBA" id="ARBA00023295"/>
    </source>
</evidence>
<dbReference type="PANTHER" id="PTHR30480:SF13">
    <property type="entry name" value="BETA-HEXOSAMINIDASE"/>
    <property type="match status" value="1"/>
</dbReference>
<dbReference type="Pfam" id="PF00933">
    <property type="entry name" value="Glyco_hydro_3"/>
    <property type="match status" value="1"/>
</dbReference>
<evidence type="ECO:0000313" key="7">
    <source>
        <dbReference type="EMBL" id="MCV2868630.1"/>
    </source>
</evidence>
<evidence type="ECO:0000256" key="3">
    <source>
        <dbReference type="ARBA" id="ARBA00012663"/>
    </source>
</evidence>
<reference evidence="7 8" key="1">
    <citation type="submission" date="2022-10" db="EMBL/GenBank/DDBJ databases">
        <title>Defluviimonas sp. nov., isolated from ocean surface water.</title>
        <authorList>
            <person name="He W."/>
            <person name="Wang L."/>
            <person name="Zhang D.-F."/>
        </authorList>
    </citation>
    <scope>NUCLEOTIDE SEQUENCE [LARGE SCALE GENOMIC DNA]</scope>
    <source>
        <strain evidence="7 8">WL0002</strain>
    </source>
</reference>
<dbReference type="InterPro" id="IPR001764">
    <property type="entry name" value="Glyco_hydro_3_N"/>
</dbReference>
<evidence type="ECO:0000256" key="4">
    <source>
        <dbReference type="ARBA" id="ARBA00022801"/>
    </source>
</evidence>
<dbReference type="InterPro" id="IPR050226">
    <property type="entry name" value="NagZ_Beta-hexosaminidase"/>
</dbReference>
<dbReference type="EMBL" id="JAOWKY010000001">
    <property type="protein sequence ID" value="MCV2868630.1"/>
    <property type="molecule type" value="Genomic_DNA"/>
</dbReference>
<gene>
    <name evidence="7" type="ORF">OEW28_08310</name>
</gene>
<organism evidence="7 8">
    <name type="scientific">Albidovulum marisflavi</name>
    <dbReference type="NCBI Taxonomy" id="2984159"/>
    <lineage>
        <taxon>Bacteria</taxon>
        <taxon>Pseudomonadati</taxon>
        <taxon>Pseudomonadota</taxon>
        <taxon>Alphaproteobacteria</taxon>
        <taxon>Rhodobacterales</taxon>
        <taxon>Paracoccaceae</taxon>
        <taxon>Albidovulum</taxon>
    </lineage>
</organism>
<comment type="similarity">
    <text evidence="2">Belongs to the glycosyl hydrolase 3 family.</text>
</comment>
<dbReference type="RefSeq" id="WP_263734228.1">
    <property type="nucleotide sequence ID" value="NZ_JAOWKY010000001.1"/>
</dbReference>
<sequence length="346" mass="37109">MRADADEVGREGQGTRPSATIIGCQGPVLGPEEAAFIRDANPLGFILFARNIEEPDQVRRLTDALRAAVGRDAPVLIDQEGGRVQRLRAPHWREWLPPLDQVKASPPEVMERGVWLRYRLIADELRKLGIDANCAPSADIAGPDTHPFLRNRCFGSDAATVVKAARAAANGLLEGGVLPVLKHIPGHGRAIADSHMELPTVDAPEAELLRADFAPFRALADLPVGMTAHIRFRAIDPDRPATASPVMIDLIRRRIGFQGLLMTDDITMQALSGTAAERARAAIAAGCDIVLHCNGTISEMAETVAAAGEMGDVALRRAATALAARTEPHPIDTTLLEAELETLLKG</sequence>
<evidence type="ECO:0000259" key="6">
    <source>
        <dbReference type="Pfam" id="PF00933"/>
    </source>
</evidence>
<dbReference type="SUPFAM" id="SSF51445">
    <property type="entry name" value="(Trans)glycosidases"/>
    <property type="match status" value="1"/>
</dbReference>
<dbReference type="InterPro" id="IPR036962">
    <property type="entry name" value="Glyco_hydro_3_N_sf"/>
</dbReference>
<comment type="catalytic activity">
    <reaction evidence="1">
        <text>Hydrolysis of terminal non-reducing N-acetyl-D-hexosamine residues in N-acetyl-beta-D-hexosaminides.</text>
        <dbReference type="EC" id="3.2.1.52"/>
    </reaction>
</comment>
<evidence type="ECO:0000256" key="2">
    <source>
        <dbReference type="ARBA" id="ARBA00005336"/>
    </source>
</evidence>
<dbReference type="PANTHER" id="PTHR30480">
    <property type="entry name" value="BETA-HEXOSAMINIDASE-RELATED"/>
    <property type="match status" value="1"/>
</dbReference>
<dbReference type="Gene3D" id="3.20.20.300">
    <property type="entry name" value="Glycoside hydrolase, family 3, N-terminal domain"/>
    <property type="match status" value="1"/>
</dbReference>
<protein>
    <recommendedName>
        <fullName evidence="3">beta-N-acetylhexosaminidase</fullName>
        <ecNumber evidence="3">3.2.1.52</ecNumber>
    </recommendedName>
</protein>